<protein>
    <recommendedName>
        <fullName evidence="4">Cytochrome B</fullName>
    </recommendedName>
</protein>
<keyword evidence="1" id="KW-0472">Membrane</keyword>
<comment type="caution">
    <text evidence="2">The sequence shown here is derived from an EMBL/GenBank/DDBJ whole genome shotgun (WGS) entry which is preliminary data.</text>
</comment>
<feature type="transmembrane region" description="Helical" evidence="1">
    <location>
        <begin position="125"/>
        <end position="142"/>
    </location>
</feature>
<evidence type="ECO:0008006" key="4">
    <source>
        <dbReference type="Google" id="ProtNLM"/>
    </source>
</evidence>
<dbReference type="AlphaFoldDB" id="A0A4Q0M4I0"/>
<feature type="transmembrane region" description="Helical" evidence="1">
    <location>
        <begin position="85"/>
        <end position="104"/>
    </location>
</feature>
<dbReference type="EMBL" id="RXOC01000015">
    <property type="protein sequence ID" value="RXF67805.1"/>
    <property type="molecule type" value="Genomic_DNA"/>
</dbReference>
<gene>
    <name evidence="2" type="ORF">EKH83_18455</name>
</gene>
<dbReference type="Proteomes" id="UP000290848">
    <property type="component" value="Unassembled WGS sequence"/>
</dbReference>
<evidence type="ECO:0000313" key="2">
    <source>
        <dbReference type="EMBL" id="RXF67805.1"/>
    </source>
</evidence>
<accession>A0A4Q0M4I0</accession>
<organism evidence="2 3">
    <name type="scientific">Arcticibacter tournemirensis</name>
    <dbReference type="NCBI Taxonomy" id="699437"/>
    <lineage>
        <taxon>Bacteria</taxon>
        <taxon>Pseudomonadati</taxon>
        <taxon>Bacteroidota</taxon>
        <taxon>Sphingobacteriia</taxon>
        <taxon>Sphingobacteriales</taxon>
        <taxon>Sphingobacteriaceae</taxon>
        <taxon>Arcticibacter</taxon>
    </lineage>
</organism>
<reference evidence="2 3" key="1">
    <citation type="submission" date="2018-12" db="EMBL/GenBank/DDBJ databases">
        <title>The Draft Genome Sequence of the Soil Bacterium Pedobacter tournemirensis R1.</title>
        <authorList>
            <person name="He J."/>
        </authorList>
    </citation>
    <scope>NUCLEOTIDE SEQUENCE [LARGE SCALE GENOMIC DNA]</scope>
    <source>
        <strain evidence="2 3">R1</strain>
    </source>
</reference>
<keyword evidence="1" id="KW-1133">Transmembrane helix</keyword>
<name>A0A4Q0M4I0_9SPHI</name>
<keyword evidence="1" id="KW-0812">Transmembrane</keyword>
<dbReference type="RefSeq" id="WP_128770938.1">
    <property type="nucleotide sequence ID" value="NZ_RXOC01000015.1"/>
</dbReference>
<feature type="transmembrane region" description="Helical" evidence="1">
    <location>
        <begin position="12"/>
        <end position="32"/>
    </location>
</feature>
<evidence type="ECO:0000313" key="3">
    <source>
        <dbReference type="Proteomes" id="UP000290848"/>
    </source>
</evidence>
<proteinExistence type="predicted"/>
<sequence>MYYLLLSFHSLIRWFVLFSLLLSLYMALKGLISKRMFSPLVNTVRHWTATIAHIQLMIGITIYFQSPVVKYAALNTVDTMINDGIFFRYLHISLMFIAVVFITIGSAKAKRMTTDAEKYRTMLRWFTAGLIVILLAIPWPFYEYVSRPLIRRFQ</sequence>
<feature type="transmembrane region" description="Helical" evidence="1">
    <location>
        <begin position="44"/>
        <end position="65"/>
    </location>
</feature>
<evidence type="ECO:0000256" key="1">
    <source>
        <dbReference type="SAM" id="Phobius"/>
    </source>
</evidence>